<accession>A0A183TJD1</accession>
<sequence length="135" mass="15661">MIFIAHKTLCLRASDTLFNEQLEAGLRSQLEYWLKLRESWESRRRQNLPVELLPTQTDTVADTAGLTTETEYKPRGAPSLFSPTTFTPTSSLPLERNAADEQGFHMVCQHVIYLLLFQKFDLLHTQCFYRRLGRP</sequence>
<evidence type="ECO:0000313" key="3">
    <source>
        <dbReference type="WBParaSite" id="SSLN_0001721201-mRNA-1"/>
    </source>
</evidence>
<keyword evidence="2" id="KW-1185">Reference proteome</keyword>
<dbReference type="AlphaFoldDB" id="A0A183TJD1"/>
<dbReference type="EMBL" id="UYSU01041258">
    <property type="protein sequence ID" value="VDM02965.1"/>
    <property type="molecule type" value="Genomic_DNA"/>
</dbReference>
<evidence type="ECO:0000313" key="1">
    <source>
        <dbReference type="EMBL" id="VDM02965.1"/>
    </source>
</evidence>
<gene>
    <name evidence="1" type="ORF">SSLN_LOCUS16579</name>
</gene>
<dbReference type="Proteomes" id="UP000275846">
    <property type="component" value="Unassembled WGS sequence"/>
</dbReference>
<dbReference type="WBParaSite" id="SSLN_0001721201-mRNA-1">
    <property type="protein sequence ID" value="SSLN_0001721201-mRNA-1"/>
    <property type="gene ID" value="SSLN_0001721201"/>
</dbReference>
<name>A0A183TJD1_SCHSO</name>
<protein>
    <submittedName>
        <fullName evidence="1 3">Uncharacterized protein</fullName>
    </submittedName>
</protein>
<reference evidence="3" key="1">
    <citation type="submission" date="2016-06" db="UniProtKB">
        <authorList>
            <consortium name="WormBaseParasite"/>
        </authorList>
    </citation>
    <scope>IDENTIFICATION</scope>
</reference>
<evidence type="ECO:0000313" key="2">
    <source>
        <dbReference type="Proteomes" id="UP000275846"/>
    </source>
</evidence>
<organism evidence="3">
    <name type="scientific">Schistocephalus solidus</name>
    <name type="common">Tapeworm</name>
    <dbReference type="NCBI Taxonomy" id="70667"/>
    <lineage>
        <taxon>Eukaryota</taxon>
        <taxon>Metazoa</taxon>
        <taxon>Spiralia</taxon>
        <taxon>Lophotrochozoa</taxon>
        <taxon>Platyhelminthes</taxon>
        <taxon>Cestoda</taxon>
        <taxon>Eucestoda</taxon>
        <taxon>Diphyllobothriidea</taxon>
        <taxon>Diphyllobothriidae</taxon>
        <taxon>Schistocephalus</taxon>
    </lineage>
</organism>
<reference evidence="1 2" key="2">
    <citation type="submission" date="2018-11" db="EMBL/GenBank/DDBJ databases">
        <authorList>
            <consortium name="Pathogen Informatics"/>
        </authorList>
    </citation>
    <scope>NUCLEOTIDE SEQUENCE [LARGE SCALE GENOMIC DNA]</scope>
    <source>
        <strain evidence="1 2">NST_G2</strain>
    </source>
</reference>
<proteinExistence type="predicted"/>